<name>A0A6I2R6N2_FLAPL</name>
<gene>
    <name evidence="4" type="ORF">GKE97_20925</name>
</gene>
<keyword evidence="2" id="KW-0732">Signal</keyword>
<feature type="signal peptide" evidence="2">
    <location>
        <begin position="1"/>
        <end position="32"/>
    </location>
</feature>
<dbReference type="InterPro" id="IPR024079">
    <property type="entry name" value="MetalloPept_cat_dom_sf"/>
</dbReference>
<protein>
    <recommendedName>
        <fullName evidence="3">SLH domain-containing protein</fullName>
    </recommendedName>
</protein>
<evidence type="ECO:0000256" key="1">
    <source>
        <dbReference type="ARBA" id="ARBA00022737"/>
    </source>
</evidence>
<sequence length="366" mass="41351">MKFNCHLIIHRLSAILLATTIFANLSITSALATTSKNPFQDVSENAPYAEAVQYVYDRGISHGTGATTFSPNNHITYGELSLMLCRMHYPDESWTIESATNYVRDRMGYVVDPMEVQHSRVMNTTAYQAILSCSSCPVYSQVLYEPEIDEADQLDDGIYTAIRLGLCDEADTEQRLITRGEAVQILYKTSQTNLALPAPPIVDKLNVKIDEDFKGKCAPYLEAASKLPEVILNRFDDEGWSLVIGNDFIDQWSTENKTSAAGLTHYANKSIYVRSSTSVTHEFGHFLHSELGRPLIVGDLFEKEVDQAKPVIGNYAATNKNEYFAEFFEKWFDDTDVWLQRLQEAAPETYAYFAKLEKQGWLPERT</sequence>
<evidence type="ECO:0000259" key="3">
    <source>
        <dbReference type="PROSITE" id="PS51272"/>
    </source>
</evidence>
<keyword evidence="1" id="KW-0677">Repeat</keyword>
<dbReference type="CDD" id="cd20184">
    <property type="entry name" value="M34_peptidase_like"/>
    <property type="match status" value="1"/>
</dbReference>
<dbReference type="Proteomes" id="UP000434475">
    <property type="component" value="Unassembled WGS sequence"/>
</dbReference>
<dbReference type="RefSeq" id="WP_172698040.1">
    <property type="nucleotide sequence ID" value="NZ_WKPR01000030.1"/>
</dbReference>
<dbReference type="InterPro" id="IPR001119">
    <property type="entry name" value="SLH_dom"/>
</dbReference>
<dbReference type="Pfam" id="PF00395">
    <property type="entry name" value="SLH"/>
    <property type="match status" value="1"/>
</dbReference>
<comment type="caution">
    <text evidence="4">The sequence shown here is derived from an EMBL/GenBank/DDBJ whole genome shotgun (WGS) entry which is preliminary data.</text>
</comment>
<dbReference type="EMBL" id="WKPR01000030">
    <property type="protein sequence ID" value="MSB21945.1"/>
    <property type="molecule type" value="Genomic_DNA"/>
</dbReference>
<reference evidence="4 5" key="1">
    <citation type="journal article" date="2019" name="Nat. Med.">
        <title>A library of human gut bacterial isolates paired with longitudinal multiomics data enables mechanistic microbiome research.</title>
        <authorList>
            <person name="Poyet M."/>
            <person name="Groussin M."/>
            <person name="Gibbons S.M."/>
            <person name="Avila-Pacheco J."/>
            <person name="Jiang X."/>
            <person name="Kearney S.M."/>
            <person name="Perrotta A.R."/>
            <person name="Berdy B."/>
            <person name="Zhao S."/>
            <person name="Lieberman T.D."/>
            <person name="Swanson P.K."/>
            <person name="Smith M."/>
            <person name="Roesemann S."/>
            <person name="Alexander J.E."/>
            <person name="Rich S.A."/>
            <person name="Livny J."/>
            <person name="Vlamakis H."/>
            <person name="Clish C."/>
            <person name="Bullock K."/>
            <person name="Deik A."/>
            <person name="Scott J."/>
            <person name="Pierce K.A."/>
            <person name="Xavier R.J."/>
            <person name="Alm E.J."/>
        </authorList>
    </citation>
    <scope>NUCLEOTIDE SEQUENCE [LARGE SCALE GENOMIC DNA]</scope>
    <source>
        <strain evidence="4 5">BIOML-A2</strain>
    </source>
</reference>
<proteinExistence type="predicted"/>
<organism evidence="4 5">
    <name type="scientific">Flavonifractor plautii</name>
    <name type="common">Fusobacterium plautii</name>
    <dbReference type="NCBI Taxonomy" id="292800"/>
    <lineage>
        <taxon>Bacteria</taxon>
        <taxon>Bacillati</taxon>
        <taxon>Bacillota</taxon>
        <taxon>Clostridia</taxon>
        <taxon>Eubacteriales</taxon>
        <taxon>Oscillospiraceae</taxon>
        <taxon>Flavonifractor</taxon>
    </lineage>
</organism>
<evidence type="ECO:0000313" key="5">
    <source>
        <dbReference type="Proteomes" id="UP000434475"/>
    </source>
</evidence>
<dbReference type="InterPro" id="IPR014781">
    <property type="entry name" value="Anthrax_toxin_lethal/edema_N/C"/>
</dbReference>
<evidence type="ECO:0000256" key="2">
    <source>
        <dbReference type="SAM" id="SignalP"/>
    </source>
</evidence>
<accession>A0A6I2R6N2</accession>
<dbReference type="Gene3D" id="3.40.390.10">
    <property type="entry name" value="Collagenase (Catalytic Domain)"/>
    <property type="match status" value="1"/>
</dbReference>
<dbReference type="SUPFAM" id="SSF55486">
    <property type="entry name" value="Metalloproteases ('zincins'), catalytic domain"/>
    <property type="match status" value="1"/>
</dbReference>
<evidence type="ECO:0000313" key="4">
    <source>
        <dbReference type="EMBL" id="MSB21945.1"/>
    </source>
</evidence>
<dbReference type="GO" id="GO:0008237">
    <property type="term" value="F:metallopeptidase activity"/>
    <property type="evidence" value="ECO:0007669"/>
    <property type="project" value="InterPro"/>
</dbReference>
<dbReference type="AlphaFoldDB" id="A0A6I2R6N2"/>
<dbReference type="Pfam" id="PF07737">
    <property type="entry name" value="ATLF"/>
    <property type="match status" value="1"/>
</dbReference>
<dbReference type="PROSITE" id="PS51272">
    <property type="entry name" value="SLH"/>
    <property type="match status" value="1"/>
</dbReference>
<feature type="domain" description="SLH" evidence="3">
    <location>
        <begin position="35"/>
        <end position="98"/>
    </location>
</feature>
<feature type="chain" id="PRO_5026253914" description="SLH domain-containing protein" evidence="2">
    <location>
        <begin position="33"/>
        <end position="366"/>
    </location>
</feature>